<keyword evidence="5" id="KW-0812">Transmembrane</keyword>
<dbReference type="EMBL" id="RBRQ01000256">
    <property type="protein sequence ID" value="RMR05345.1"/>
    <property type="molecule type" value="Genomic_DNA"/>
</dbReference>
<keyword evidence="1 4" id="KW-0349">Heme</keyword>
<sequence length="168" mass="17662">MSDPVRDTSAHGISRTALAMLIGVLALGTLISWKVIGTHGASDITRRGDALPSRVDSTDKVELTTALVGAGAIVVQQRCAGCHDATQRSVGPSWNAVLARYKSVIGTKPLNHEALAVMVAAISHPQPGWDGYSAGPTDITLTPEERSGTAAWILSRSKTVSLKELSHE</sequence>
<proteinExistence type="predicted"/>
<evidence type="ECO:0000256" key="3">
    <source>
        <dbReference type="ARBA" id="ARBA00023004"/>
    </source>
</evidence>
<protein>
    <recommendedName>
        <fullName evidence="6">Cytochrome c domain-containing protein</fullName>
    </recommendedName>
</protein>
<dbReference type="Gene3D" id="1.10.760.10">
    <property type="entry name" value="Cytochrome c-like domain"/>
    <property type="match status" value="1"/>
</dbReference>
<organism evidence="7 8">
    <name type="scientific">Pseudomonas syringae pv. primulae</name>
    <dbReference type="NCBI Taxonomy" id="251707"/>
    <lineage>
        <taxon>Bacteria</taxon>
        <taxon>Pseudomonadati</taxon>
        <taxon>Pseudomonadota</taxon>
        <taxon>Gammaproteobacteria</taxon>
        <taxon>Pseudomonadales</taxon>
        <taxon>Pseudomonadaceae</taxon>
        <taxon>Pseudomonas</taxon>
    </lineage>
</organism>
<name>A0A3M4RRP5_9PSED</name>
<dbReference type="GO" id="GO:0009055">
    <property type="term" value="F:electron transfer activity"/>
    <property type="evidence" value="ECO:0007669"/>
    <property type="project" value="InterPro"/>
</dbReference>
<evidence type="ECO:0000313" key="8">
    <source>
        <dbReference type="Proteomes" id="UP000276615"/>
    </source>
</evidence>
<dbReference type="Proteomes" id="UP000276615">
    <property type="component" value="Unassembled WGS sequence"/>
</dbReference>
<evidence type="ECO:0000256" key="1">
    <source>
        <dbReference type="ARBA" id="ARBA00022617"/>
    </source>
</evidence>
<evidence type="ECO:0000256" key="4">
    <source>
        <dbReference type="PROSITE-ProRule" id="PRU00433"/>
    </source>
</evidence>
<dbReference type="GO" id="GO:0046872">
    <property type="term" value="F:metal ion binding"/>
    <property type="evidence" value="ECO:0007669"/>
    <property type="project" value="UniProtKB-KW"/>
</dbReference>
<dbReference type="InterPro" id="IPR036909">
    <property type="entry name" value="Cyt_c-like_dom_sf"/>
</dbReference>
<comment type="caution">
    <text evidence="7">The sequence shown here is derived from an EMBL/GenBank/DDBJ whole genome shotgun (WGS) entry which is preliminary data.</text>
</comment>
<dbReference type="GeneID" id="66764473"/>
<dbReference type="AlphaFoldDB" id="A0A3M4RRP5"/>
<dbReference type="GO" id="GO:0020037">
    <property type="term" value="F:heme binding"/>
    <property type="evidence" value="ECO:0007669"/>
    <property type="project" value="InterPro"/>
</dbReference>
<reference evidence="7 8" key="1">
    <citation type="submission" date="2018-08" db="EMBL/GenBank/DDBJ databases">
        <title>Recombination of ecologically and evolutionarily significant loci maintains genetic cohesion in the Pseudomonas syringae species complex.</title>
        <authorList>
            <person name="Dillon M."/>
            <person name="Thakur S."/>
            <person name="Almeida R.N.D."/>
            <person name="Weir B.S."/>
            <person name="Guttman D.S."/>
        </authorList>
    </citation>
    <scope>NUCLEOTIDE SEQUENCE [LARGE SCALE GENOMIC DNA]</scope>
    <source>
        <strain evidence="7 8">ICMP 8670</strain>
    </source>
</reference>
<keyword evidence="3 4" id="KW-0408">Iron</keyword>
<accession>A0A3M4RRP5</accession>
<keyword evidence="5" id="KW-0472">Membrane</keyword>
<dbReference type="PROSITE" id="PS51007">
    <property type="entry name" value="CYTC"/>
    <property type="match status" value="1"/>
</dbReference>
<dbReference type="Pfam" id="PF00034">
    <property type="entry name" value="Cytochrom_C"/>
    <property type="match status" value="1"/>
</dbReference>
<keyword evidence="2 4" id="KW-0479">Metal-binding</keyword>
<evidence type="ECO:0000313" key="7">
    <source>
        <dbReference type="EMBL" id="RMR05345.1"/>
    </source>
</evidence>
<feature type="domain" description="Cytochrome c" evidence="6">
    <location>
        <begin position="66"/>
        <end position="157"/>
    </location>
</feature>
<keyword evidence="5" id="KW-1133">Transmembrane helix</keyword>
<evidence type="ECO:0000256" key="2">
    <source>
        <dbReference type="ARBA" id="ARBA00022723"/>
    </source>
</evidence>
<evidence type="ECO:0000259" key="6">
    <source>
        <dbReference type="PROSITE" id="PS51007"/>
    </source>
</evidence>
<gene>
    <name evidence="7" type="ORF">ALP92_200038</name>
</gene>
<dbReference type="InterPro" id="IPR009056">
    <property type="entry name" value="Cyt_c-like_dom"/>
</dbReference>
<feature type="transmembrane region" description="Helical" evidence="5">
    <location>
        <begin position="12"/>
        <end position="36"/>
    </location>
</feature>
<dbReference type="RefSeq" id="WP_012723156.1">
    <property type="nucleotide sequence ID" value="NZ_RBRQ01000256.1"/>
</dbReference>
<evidence type="ECO:0000256" key="5">
    <source>
        <dbReference type="SAM" id="Phobius"/>
    </source>
</evidence>
<dbReference type="SUPFAM" id="SSF46626">
    <property type="entry name" value="Cytochrome c"/>
    <property type="match status" value="1"/>
</dbReference>